<dbReference type="InterPro" id="IPR029063">
    <property type="entry name" value="SAM-dependent_MTases_sf"/>
</dbReference>
<comment type="subcellular location">
    <subcellularLocation>
        <location evidence="1">Nucleus</location>
    </subcellularLocation>
</comment>
<dbReference type="PANTHER" id="PTHR45875">
    <property type="entry name" value="METHYLTRANSFERASE N6AMT1"/>
    <property type="match status" value="1"/>
</dbReference>
<sequence length="190" mass="21557">METPYIDHLSNADYENVYEPSEDSFLLLDALEADLNFIEQELKPNLCLEIGSGSDINQYACSVTKRTAQHNAVAVECICSNLTDNLRCNLIDLLLFNPPYVVTADEEIQNAKSDLVYSWAGGEHGREVIDILLAKLPEILSPRGVLYLLLLKQNKPEEVLEILSKQGFKSEKFIERRIPGEYLYILKVQH</sequence>
<dbReference type="InterPro" id="IPR004557">
    <property type="entry name" value="PrmC-related"/>
</dbReference>
<evidence type="ECO:0000256" key="10">
    <source>
        <dbReference type="ARBA" id="ARBA00062344"/>
    </source>
</evidence>
<evidence type="ECO:0000256" key="15">
    <source>
        <dbReference type="ARBA" id="ARBA00093624"/>
    </source>
</evidence>
<keyword evidence="19" id="KW-1185">Reference proteome</keyword>
<dbReference type="EnsemblMetazoa" id="GBRI015766-RA">
    <property type="protein sequence ID" value="GBRI015766-PA"/>
    <property type="gene ID" value="GBRI015766"/>
</dbReference>
<dbReference type="GO" id="GO:0005634">
    <property type="term" value="C:nucleus"/>
    <property type="evidence" value="ECO:0007669"/>
    <property type="project" value="UniProtKB-SubCell"/>
</dbReference>
<dbReference type="STRING" id="37001.A0A1A9WDM4"/>
<evidence type="ECO:0000256" key="8">
    <source>
        <dbReference type="ARBA" id="ARBA00050903"/>
    </source>
</evidence>
<dbReference type="PROSITE" id="PS00092">
    <property type="entry name" value="N6_MTASE"/>
    <property type="match status" value="1"/>
</dbReference>
<feature type="domain" description="Methyltransferase small" evidence="17">
    <location>
        <begin position="54"/>
        <end position="107"/>
    </location>
</feature>
<evidence type="ECO:0000256" key="3">
    <source>
        <dbReference type="ARBA" id="ARBA00022603"/>
    </source>
</evidence>
<evidence type="ECO:0000313" key="18">
    <source>
        <dbReference type="EnsemblMetazoa" id="GBRI015766-PA"/>
    </source>
</evidence>
<comment type="function">
    <text evidence="9">Methyltransferase that can methylate proteins and, to a lower extent, arsenic. Catalytic subunit of a heterodimer with TRMT112, which monomethylates 'Lys-12' of histone H4 (H4K12me1), a modification present at the promoters of numerous genes encoding cell cycle regulators. Catalytic subunit of a heterodimer with TRMT112, which catalyzes N5-methylation of Glu residue of proteins with a Gly-Gln-Xaa-Xaa-Xaa-Arg motif. Methylates ETF1 on 'Gln-185'; ETF1 needs to be complexed to ERF3 in its GTP-bound form to be efficiently methylated. May also play a role in the modulation of arsenic-induced toxicity by mediating the conversion of monomethylarsonous acid (3+) into the less toxic dimethylarsonic acid. It however only plays a limited role in arsenic metabolism compared with AS3MT.</text>
</comment>
<dbReference type="VEuPathDB" id="VectorBase:GBRI015766"/>
<name>A0A1A9WDM4_9MUSC</name>
<evidence type="ECO:0000256" key="13">
    <source>
        <dbReference type="ARBA" id="ARBA00080992"/>
    </source>
</evidence>
<evidence type="ECO:0000256" key="1">
    <source>
        <dbReference type="ARBA" id="ARBA00004123"/>
    </source>
</evidence>
<reference evidence="18" key="2">
    <citation type="submission" date="2020-05" db="UniProtKB">
        <authorList>
            <consortium name="EnsemblMetazoa"/>
        </authorList>
    </citation>
    <scope>IDENTIFICATION</scope>
    <source>
        <strain evidence="18">IAEA</strain>
    </source>
</reference>
<comment type="catalytic activity">
    <reaction evidence="7">
        <text>L-lysyl-[histone] + S-adenosyl-L-methionine = N(6)-methyl-L-lysyl-[histone] + S-adenosyl-L-homocysteine + H(+)</text>
        <dbReference type="Rhea" id="RHEA:10024"/>
        <dbReference type="Rhea" id="RHEA-COMP:9845"/>
        <dbReference type="Rhea" id="RHEA-COMP:9846"/>
        <dbReference type="ChEBI" id="CHEBI:15378"/>
        <dbReference type="ChEBI" id="CHEBI:29969"/>
        <dbReference type="ChEBI" id="CHEBI:57856"/>
        <dbReference type="ChEBI" id="CHEBI:59789"/>
        <dbReference type="ChEBI" id="CHEBI:61929"/>
    </reaction>
    <physiologicalReaction direction="left-to-right" evidence="7">
        <dbReference type="Rhea" id="RHEA:10025"/>
    </physiologicalReaction>
</comment>
<comment type="catalytic activity">
    <reaction evidence="8">
        <text>methylarsonous acid + S-adenosyl-L-methionine = dimethylarsinate + S-adenosyl-L-homocysteine + 2 H(+)</text>
        <dbReference type="Rhea" id="RHEA:11684"/>
        <dbReference type="ChEBI" id="CHEBI:15378"/>
        <dbReference type="ChEBI" id="CHEBI:16223"/>
        <dbReference type="ChEBI" id="CHEBI:17826"/>
        <dbReference type="ChEBI" id="CHEBI:57856"/>
        <dbReference type="ChEBI" id="CHEBI:59789"/>
    </reaction>
</comment>
<dbReference type="InterPro" id="IPR002052">
    <property type="entry name" value="DNA_methylase_N6_adenine_CS"/>
</dbReference>
<dbReference type="GO" id="GO:0032259">
    <property type="term" value="P:methylation"/>
    <property type="evidence" value="ECO:0007669"/>
    <property type="project" value="UniProtKB-KW"/>
</dbReference>
<dbReference type="AlphaFoldDB" id="A0A1A9WDM4"/>
<dbReference type="GO" id="GO:0035657">
    <property type="term" value="C:eRF1 methyltransferase complex"/>
    <property type="evidence" value="ECO:0007669"/>
    <property type="project" value="TreeGrafter"/>
</dbReference>
<evidence type="ECO:0000256" key="9">
    <source>
        <dbReference type="ARBA" id="ARBA00053180"/>
    </source>
</evidence>
<accession>A0A1A9WDM4</accession>
<keyword evidence="4" id="KW-0808">Transferase</keyword>
<evidence type="ECO:0000256" key="14">
    <source>
        <dbReference type="ARBA" id="ARBA00083337"/>
    </source>
</evidence>
<dbReference type="Gene3D" id="3.40.50.150">
    <property type="entry name" value="Vaccinia Virus protein VP39"/>
    <property type="match status" value="1"/>
</dbReference>
<evidence type="ECO:0000256" key="6">
    <source>
        <dbReference type="ARBA" id="ARBA00023242"/>
    </source>
</evidence>
<evidence type="ECO:0000313" key="19">
    <source>
        <dbReference type="Proteomes" id="UP000091820"/>
    </source>
</evidence>
<evidence type="ECO:0000256" key="4">
    <source>
        <dbReference type="ARBA" id="ARBA00022679"/>
    </source>
</evidence>
<evidence type="ECO:0000256" key="5">
    <source>
        <dbReference type="ARBA" id="ARBA00022691"/>
    </source>
</evidence>
<evidence type="ECO:0000256" key="7">
    <source>
        <dbReference type="ARBA" id="ARBA00048619"/>
    </source>
</evidence>
<evidence type="ECO:0000259" key="17">
    <source>
        <dbReference type="Pfam" id="PF05175"/>
    </source>
</evidence>
<dbReference type="InterPro" id="IPR052190">
    <property type="entry name" value="Euk-Arch_PrmC-MTase"/>
</dbReference>
<evidence type="ECO:0000256" key="11">
    <source>
        <dbReference type="ARBA" id="ARBA00075330"/>
    </source>
</evidence>
<evidence type="ECO:0000256" key="12">
    <source>
        <dbReference type="ARBA" id="ARBA00076540"/>
    </source>
</evidence>
<organism evidence="18 19">
    <name type="scientific">Glossina brevipalpis</name>
    <dbReference type="NCBI Taxonomy" id="37001"/>
    <lineage>
        <taxon>Eukaryota</taxon>
        <taxon>Metazoa</taxon>
        <taxon>Ecdysozoa</taxon>
        <taxon>Arthropoda</taxon>
        <taxon>Hexapoda</taxon>
        <taxon>Insecta</taxon>
        <taxon>Pterygota</taxon>
        <taxon>Neoptera</taxon>
        <taxon>Endopterygota</taxon>
        <taxon>Diptera</taxon>
        <taxon>Brachycera</taxon>
        <taxon>Muscomorpha</taxon>
        <taxon>Hippoboscoidea</taxon>
        <taxon>Glossinidae</taxon>
        <taxon>Glossina</taxon>
    </lineage>
</organism>
<dbReference type="SUPFAM" id="SSF53335">
    <property type="entry name" value="S-adenosyl-L-methionine-dependent methyltransferases"/>
    <property type="match status" value="1"/>
</dbReference>
<evidence type="ECO:0000256" key="16">
    <source>
        <dbReference type="ARBA" id="ARBA00093667"/>
    </source>
</evidence>
<dbReference type="PANTHER" id="PTHR45875:SF1">
    <property type="entry name" value="METHYLTRANSFERASE N6AMT1"/>
    <property type="match status" value="1"/>
</dbReference>
<proteinExistence type="inferred from homology"/>
<reference evidence="19" key="1">
    <citation type="submission" date="2014-03" db="EMBL/GenBank/DDBJ databases">
        <authorList>
            <person name="Aksoy S."/>
            <person name="Warren W."/>
            <person name="Wilson R.K."/>
        </authorList>
    </citation>
    <scope>NUCLEOTIDE SEQUENCE [LARGE SCALE GENOMIC DNA]</scope>
    <source>
        <strain evidence="19">IAEA</strain>
    </source>
</reference>
<comment type="subunit">
    <text evidence="10">Heterodimer; heterodimerization with TRMT112 is required for S-adenosyl-L-methionine-binding.</text>
</comment>
<evidence type="ECO:0000256" key="2">
    <source>
        <dbReference type="ARBA" id="ARBA00006149"/>
    </source>
</evidence>
<keyword evidence="6" id="KW-0539">Nucleus</keyword>
<dbReference type="GO" id="GO:0003676">
    <property type="term" value="F:nucleic acid binding"/>
    <property type="evidence" value="ECO:0007669"/>
    <property type="project" value="InterPro"/>
</dbReference>
<dbReference type="FunFam" id="3.40.50.150:FF:000077">
    <property type="entry name" value="HemK methyltransferase family member 2"/>
    <property type="match status" value="1"/>
</dbReference>
<dbReference type="NCBIfam" id="TIGR00537">
    <property type="entry name" value="hemK_rel_arch"/>
    <property type="match status" value="1"/>
</dbReference>
<protein>
    <recommendedName>
        <fullName evidence="15">Methyltransferase HEMK2</fullName>
    </recommendedName>
    <alternativeName>
        <fullName evidence="14">HemK methyltransferase family member 2</fullName>
    </alternativeName>
    <alternativeName>
        <fullName evidence="12">Lysine N-methyltransferase 9</fullName>
    </alternativeName>
    <alternativeName>
        <fullName evidence="11">Methylarsonite methyltransferase N6AMT1</fullName>
    </alternativeName>
    <alternativeName>
        <fullName evidence="16">Methyltransferase N6AMT1</fullName>
    </alternativeName>
    <alternativeName>
        <fullName evidence="13">Protein N(5)-glutamine methyltransferase</fullName>
    </alternativeName>
</protein>
<keyword evidence="3" id="KW-0489">Methyltransferase</keyword>
<dbReference type="Pfam" id="PF05175">
    <property type="entry name" value="MTS"/>
    <property type="match status" value="1"/>
</dbReference>
<dbReference type="Proteomes" id="UP000091820">
    <property type="component" value="Unassembled WGS sequence"/>
</dbReference>
<dbReference type="GO" id="GO:0036009">
    <property type="term" value="F:protein-glutamine N-methyltransferase activity"/>
    <property type="evidence" value="ECO:0007669"/>
    <property type="project" value="UniProtKB-ARBA"/>
</dbReference>
<keyword evidence="5" id="KW-0949">S-adenosyl-L-methionine</keyword>
<dbReference type="InterPro" id="IPR007848">
    <property type="entry name" value="Small_mtfrase_dom"/>
</dbReference>
<comment type="similarity">
    <text evidence="2">Belongs to the eukaryotic/archaeal PrmC-related family.</text>
</comment>